<protein>
    <submittedName>
        <fullName evidence="6">Nuclear transcription factor Y subunit A-1</fullName>
    </submittedName>
</protein>
<dbReference type="SMART" id="SM00521">
    <property type="entry name" value="CBF"/>
    <property type="match status" value="1"/>
</dbReference>
<comment type="subcellular location">
    <subcellularLocation>
        <location evidence="1">Nucleus</location>
    </subcellularLocation>
</comment>
<gene>
    <name evidence="6" type="ORF">Tci_536706</name>
</gene>
<sequence length="207" mass="23755">MAIVWRRKTGKDWRHAMRVKFLKSKVKHAQKKKGHDSEKISSIQVDSLSLGDKESKQSTEHHDDTLNEETIWDALDLSAVHPHLLGIHQSRMALPLQIKEEHVYVNAKRYNEILRRRQSTAKAKLEKKVIKSRKVRARLLVAPKPTSGSLLENRMLASFGHDQTNGVKHQLGLADYRGAQVFGMQLTRTTKPNRHVIRLGNRTRRAA</sequence>
<keyword evidence="5" id="KW-0539">Nucleus</keyword>
<dbReference type="InterPro" id="IPR001289">
    <property type="entry name" value="NFYA"/>
</dbReference>
<accession>A0A699II32</accession>
<evidence type="ECO:0000256" key="1">
    <source>
        <dbReference type="ARBA" id="ARBA00004123"/>
    </source>
</evidence>
<dbReference type="Gene3D" id="6.10.250.2430">
    <property type="match status" value="1"/>
</dbReference>
<dbReference type="PROSITE" id="PS51152">
    <property type="entry name" value="NFYA_HAP2_2"/>
    <property type="match status" value="1"/>
</dbReference>
<evidence type="ECO:0000256" key="2">
    <source>
        <dbReference type="ARBA" id="ARBA00023015"/>
    </source>
</evidence>
<name>A0A699II32_TANCI</name>
<evidence type="ECO:0000256" key="4">
    <source>
        <dbReference type="ARBA" id="ARBA00023163"/>
    </source>
</evidence>
<dbReference type="AlphaFoldDB" id="A0A699II32"/>
<evidence type="ECO:0000256" key="5">
    <source>
        <dbReference type="ARBA" id="ARBA00023242"/>
    </source>
</evidence>
<dbReference type="GO" id="GO:0005634">
    <property type="term" value="C:nucleus"/>
    <property type="evidence" value="ECO:0007669"/>
    <property type="project" value="UniProtKB-SubCell"/>
</dbReference>
<reference evidence="6" key="1">
    <citation type="journal article" date="2019" name="Sci. Rep.">
        <title>Draft genome of Tanacetum cinerariifolium, the natural source of mosquito coil.</title>
        <authorList>
            <person name="Yamashiro T."/>
            <person name="Shiraishi A."/>
            <person name="Satake H."/>
            <person name="Nakayama K."/>
        </authorList>
    </citation>
    <scope>NUCLEOTIDE SEQUENCE</scope>
</reference>
<keyword evidence="2" id="KW-0805">Transcription regulation</keyword>
<keyword evidence="4" id="KW-0804">Transcription</keyword>
<keyword evidence="3" id="KW-0238">DNA-binding</keyword>
<proteinExistence type="predicted"/>
<dbReference type="GO" id="GO:0003677">
    <property type="term" value="F:DNA binding"/>
    <property type="evidence" value="ECO:0007669"/>
    <property type="project" value="UniProtKB-KW"/>
</dbReference>
<dbReference type="PANTHER" id="PTHR12632">
    <property type="entry name" value="TRANSCRIPTION FACTOR NF-Y ALPHA-RELATED"/>
    <property type="match status" value="1"/>
</dbReference>
<evidence type="ECO:0000313" key="6">
    <source>
        <dbReference type="EMBL" id="GEZ64733.1"/>
    </source>
</evidence>
<dbReference type="EMBL" id="BKCJ010304994">
    <property type="protein sequence ID" value="GEZ64733.1"/>
    <property type="molecule type" value="Genomic_DNA"/>
</dbReference>
<organism evidence="6">
    <name type="scientific">Tanacetum cinerariifolium</name>
    <name type="common">Dalmatian daisy</name>
    <name type="synonym">Chrysanthemum cinerariifolium</name>
    <dbReference type="NCBI Taxonomy" id="118510"/>
    <lineage>
        <taxon>Eukaryota</taxon>
        <taxon>Viridiplantae</taxon>
        <taxon>Streptophyta</taxon>
        <taxon>Embryophyta</taxon>
        <taxon>Tracheophyta</taxon>
        <taxon>Spermatophyta</taxon>
        <taxon>Magnoliopsida</taxon>
        <taxon>eudicotyledons</taxon>
        <taxon>Gunneridae</taxon>
        <taxon>Pentapetalae</taxon>
        <taxon>asterids</taxon>
        <taxon>campanulids</taxon>
        <taxon>Asterales</taxon>
        <taxon>Asteraceae</taxon>
        <taxon>Asteroideae</taxon>
        <taxon>Anthemideae</taxon>
        <taxon>Anthemidinae</taxon>
        <taxon>Tanacetum</taxon>
    </lineage>
</organism>
<evidence type="ECO:0000256" key="3">
    <source>
        <dbReference type="ARBA" id="ARBA00023125"/>
    </source>
</evidence>
<comment type="caution">
    <text evidence="6">The sequence shown here is derived from an EMBL/GenBank/DDBJ whole genome shotgun (WGS) entry which is preliminary data.</text>
</comment>
<dbReference type="GO" id="GO:0003700">
    <property type="term" value="F:DNA-binding transcription factor activity"/>
    <property type="evidence" value="ECO:0007669"/>
    <property type="project" value="InterPro"/>
</dbReference>